<dbReference type="AlphaFoldDB" id="A0A6P8BK95"/>
<dbReference type="KEGG" id="pgri:PgNI_00120"/>
<feature type="compositionally biased region" description="Basic and acidic residues" evidence="1">
    <location>
        <begin position="40"/>
        <end position="50"/>
    </location>
</feature>
<evidence type="ECO:0000256" key="1">
    <source>
        <dbReference type="SAM" id="MobiDB-lite"/>
    </source>
</evidence>
<reference evidence="4" key="3">
    <citation type="submission" date="2025-08" db="UniProtKB">
        <authorList>
            <consortium name="RefSeq"/>
        </authorList>
    </citation>
    <scope>IDENTIFICATION</scope>
    <source>
        <strain evidence="4">NI907</strain>
    </source>
</reference>
<keyword evidence="3" id="KW-1185">Reference proteome</keyword>
<dbReference type="GeneID" id="41955117"/>
<dbReference type="RefSeq" id="XP_030987419.1">
    <property type="nucleotide sequence ID" value="XM_031120203.1"/>
</dbReference>
<dbReference type="Proteomes" id="UP000515153">
    <property type="component" value="Unplaced"/>
</dbReference>
<reference evidence="4" key="1">
    <citation type="journal article" date="2019" name="Mol. Biol. Evol.">
        <title>Blast fungal genomes show frequent chromosomal changes, gene gains and losses, and effector gene turnover.</title>
        <authorList>
            <person name="Gomez Luciano L.B."/>
            <person name="Jason Tsai I."/>
            <person name="Chuma I."/>
            <person name="Tosa Y."/>
            <person name="Chen Y.H."/>
            <person name="Li J.Y."/>
            <person name="Li M.Y."/>
            <person name="Jade Lu M.Y."/>
            <person name="Nakayashiki H."/>
            <person name="Li W.H."/>
        </authorList>
    </citation>
    <scope>NUCLEOTIDE SEQUENCE</scope>
    <source>
        <strain evidence="4">NI907</strain>
    </source>
</reference>
<feature type="compositionally biased region" description="Low complexity" evidence="1">
    <location>
        <begin position="96"/>
        <end position="120"/>
    </location>
</feature>
<evidence type="ECO:0000313" key="3">
    <source>
        <dbReference type="Proteomes" id="UP000515153"/>
    </source>
</evidence>
<accession>A0A6P8BK95</accession>
<protein>
    <submittedName>
        <fullName evidence="4">Uncharacterized protein</fullName>
    </submittedName>
</protein>
<keyword evidence="2" id="KW-0732">Signal</keyword>
<evidence type="ECO:0000256" key="2">
    <source>
        <dbReference type="SAM" id="SignalP"/>
    </source>
</evidence>
<feature type="signal peptide" evidence="2">
    <location>
        <begin position="1"/>
        <end position="19"/>
    </location>
</feature>
<reference evidence="4" key="2">
    <citation type="submission" date="2019-10" db="EMBL/GenBank/DDBJ databases">
        <authorList>
            <consortium name="NCBI Genome Project"/>
        </authorList>
    </citation>
    <scope>NUCLEOTIDE SEQUENCE</scope>
    <source>
        <strain evidence="4">NI907</strain>
    </source>
</reference>
<evidence type="ECO:0000313" key="4">
    <source>
        <dbReference type="RefSeq" id="XP_030987419.1"/>
    </source>
</evidence>
<organism evidence="3 4">
    <name type="scientific">Pyricularia grisea</name>
    <name type="common">Crabgrass-specific blast fungus</name>
    <name type="synonym">Magnaporthe grisea</name>
    <dbReference type="NCBI Taxonomy" id="148305"/>
    <lineage>
        <taxon>Eukaryota</taxon>
        <taxon>Fungi</taxon>
        <taxon>Dikarya</taxon>
        <taxon>Ascomycota</taxon>
        <taxon>Pezizomycotina</taxon>
        <taxon>Sordariomycetes</taxon>
        <taxon>Sordariomycetidae</taxon>
        <taxon>Magnaporthales</taxon>
        <taxon>Pyriculariaceae</taxon>
        <taxon>Pyricularia</taxon>
    </lineage>
</organism>
<sequence>MVRLQSFLSLLPITLLARAIPTGPPDLNPTVHIGATLDRPSNHEKAKTDKNGINSETYALVQRRTFSDDDSYYFSDQGQGRNPSYRKKTNDRRPSRSPSFSSSSSRDASPPRSRPATSGSGQDSLFLYFILERPEQIVKETGKTYEGEKRKLKVDYGKPATQITVDQVKADFVKMFEEEFAQNKMSRNNENMLEWWGRDFFYDSSKQLATPNYLEVLRKWDGAKSLDYYRVKAGNVICAPAPATVRSSIWETKTISSSIQKGGVTSRVQQSEDWLEICIGKAKDRRHAECRYVFFSDRSTGSVTKAILVERIQATFKGLVDLPSDITIEYIVREGQVRKIKTVERADSLKSLRIAYGSATLYASLDF</sequence>
<name>A0A6P8BK95_PYRGI</name>
<feature type="chain" id="PRO_5027672414" evidence="2">
    <location>
        <begin position="20"/>
        <end position="367"/>
    </location>
</feature>
<feature type="region of interest" description="Disordered" evidence="1">
    <location>
        <begin position="31"/>
        <end position="55"/>
    </location>
</feature>
<gene>
    <name evidence="4" type="ORF">PgNI_00120</name>
</gene>
<proteinExistence type="predicted"/>
<feature type="region of interest" description="Disordered" evidence="1">
    <location>
        <begin position="70"/>
        <end position="121"/>
    </location>
</feature>